<organism evidence="2 3">
    <name type="scientific">Diplogelasinospora grovesii</name>
    <dbReference type="NCBI Taxonomy" id="303347"/>
    <lineage>
        <taxon>Eukaryota</taxon>
        <taxon>Fungi</taxon>
        <taxon>Dikarya</taxon>
        <taxon>Ascomycota</taxon>
        <taxon>Pezizomycotina</taxon>
        <taxon>Sordariomycetes</taxon>
        <taxon>Sordariomycetidae</taxon>
        <taxon>Sordariales</taxon>
        <taxon>Diplogelasinosporaceae</taxon>
        <taxon>Diplogelasinospora</taxon>
    </lineage>
</organism>
<comment type="caution">
    <text evidence="2">The sequence shown here is derived from an EMBL/GenBank/DDBJ whole genome shotgun (WGS) entry which is preliminary data.</text>
</comment>
<accession>A0AAN6MVV8</accession>
<feature type="region of interest" description="Disordered" evidence="1">
    <location>
        <begin position="1"/>
        <end position="36"/>
    </location>
</feature>
<reference evidence="3" key="1">
    <citation type="journal article" date="2023" name="Mol. Phylogenet. Evol.">
        <title>Genome-scale phylogeny and comparative genomics of the fungal order Sordariales.</title>
        <authorList>
            <person name="Hensen N."/>
            <person name="Bonometti L."/>
            <person name="Westerberg I."/>
            <person name="Brannstrom I.O."/>
            <person name="Guillou S."/>
            <person name="Cros-Aarteil S."/>
            <person name="Calhoun S."/>
            <person name="Haridas S."/>
            <person name="Kuo A."/>
            <person name="Mondo S."/>
            <person name="Pangilinan J."/>
            <person name="Riley R."/>
            <person name="LaButti K."/>
            <person name="Andreopoulos B."/>
            <person name="Lipzen A."/>
            <person name="Chen C."/>
            <person name="Yan M."/>
            <person name="Daum C."/>
            <person name="Ng V."/>
            <person name="Clum A."/>
            <person name="Steindorff A."/>
            <person name="Ohm R.A."/>
            <person name="Martin F."/>
            <person name="Silar P."/>
            <person name="Natvig D.O."/>
            <person name="Lalanne C."/>
            <person name="Gautier V."/>
            <person name="Ament-Velasquez S.L."/>
            <person name="Kruys A."/>
            <person name="Hutchinson M.I."/>
            <person name="Powell A.J."/>
            <person name="Barry K."/>
            <person name="Miller A.N."/>
            <person name="Grigoriev I.V."/>
            <person name="Debuchy R."/>
            <person name="Gladieux P."/>
            <person name="Hiltunen Thoren M."/>
            <person name="Johannesson H."/>
        </authorList>
    </citation>
    <scope>NUCLEOTIDE SEQUENCE [LARGE SCALE GENOMIC DNA]</scope>
    <source>
        <strain evidence="3">CBS 340.73</strain>
    </source>
</reference>
<sequence length="72" mass="7756">MPSSSNDIPDAASTSALSSQTTESPEDDDIEVPEGLGLYGNCHNVLSHRTAQGGTRYPIDADEFARLNRVDY</sequence>
<dbReference type="EMBL" id="MU854062">
    <property type="protein sequence ID" value="KAK3933821.1"/>
    <property type="molecule type" value="Genomic_DNA"/>
</dbReference>
<evidence type="ECO:0000313" key="2">
    <source>
        <dbReference type="EMBL" id="KAK3933821.1"/>
    </source>
</evidence>
<gene>
    <name evidence="2" type="ORF">QBC46DRAFT_348241</name>
</gene>
<feature type="compositionally biased region" description="Low complexity" evidence="1">
    <location>
        <begin position="11"/>
        <end position="23"/>
    </location>
</feature>
<keyword evidence="3" id="KW-1185">Reference proteome</keyword>
<protein>
    <submittedName>
        <fullName evidence="2">Uncharacterized protein</fullName>
    </submittedName>
</protein>
<dbReference type="Proteomes" id="UP001303473">
    <property type="component" value="Unassembled WGS sequence"/>
</dbReference>
<name>A0AAN6MVV8_9PEZI</name>
<evidence type="ECO:0000313" key="3">
    <source>
        <dbReference type="Proteomes" id="UP001303473"/>
    </source>
</evidence>
<evidence type="ECO:0000256" key="1">
    <source>
        <dbReference type="SAM" id="MobiDB-lite"/>
    </source>
</evidence>
<dbReference type="AlphaFoldDB" id="A0AAN6MVV8"/>
<proteinExistence type="predicted"/>